<evidence type="ECO:0000256" key="2">
    <source>
        <dbReference type="ARBA" id="ARBA00023125"/>
    </source>
</evidence>
<dbReference type="Pfam" id="PF20240">
    <property type="entry name" value="DUF6597"/>
    <property type="match status" value="1"/>
</dbReference>
<keyword evidence="1" id="KW-0805">Transcription regulation</keyword>
<dbReference type="SMART" id="SM00342">
    <property type="entry name" value="HTH_ARAC"/>
    <property type="match status" value="1"/>
</dbReference>
<organism evidence="5 6">
    <name type="scientific">Amycolatopsis samaneae</name>
    <dbReference type="NCBI Taxonomy" id="664691"/>
    <lineage>
        <taxon>Bacteria</taxon>
        <taxon>Bacillati</taxon>
        <taxon>Actinomycetota</taxon>
        <taxon>Actinomycetes</taxon>
        <taxon>Pseudonocardiales</taxon>
        <taxon>Pseudonocardiaceae</taxon>
        <taxon>Amycolatopsis</taxon>
    </lineage>
</organism>
<evidence type="ECO:0000256" key="3">
    <source>
        <dbReference type="ARBA" id="ARBA00023163"/>
    </source>
</evidence>
<evidence type="ECO:0000313" key="5">
    <source>
        <dbReference type="EMBL" id="MFD2459848.1"/>
    </source>
</evidence>
<name>A0ABW5GFS5_9PSEU</name>
<comment type="caution">
    <text evidence="5">The sequence shown here is derived from an EMBL/GenBank/DDBJ whole genome shotgun (WGS) entry which is preliminary data.</text>
</comment>
<dbReference type="PANTHER" id="PTHR46796">
    <property type="entry name" value="HTH-TYPE TRANSCRIPTIONAL ACTIVATOR RHAS-RELATED"/>
    <property type="match status" value="1"/>
</dbReference>
<dbReference type="Proteomes" id="UP001597419">
    <property type="component" value="Unassembled WGS sequence"/>
</dbReference>
<dbReference type="InterPro" id="IPR046532">
    <property type="entry name" value="DUF6597"/>
</dbReference>
<accession>A0ABW5GFS5</accession>
<dbReference type="InterPro" id="IPR018060">
    <property type="entry name" value="HTH_AraC"/>
</dbReference>
<gene>
    <name evidence="5" type="ORF">ACFSYJ_14630</name>
</gene>
<dbReference type="EMBL" id="JBHUKU010000007">
    <property type="protein sequence ID" value="MFD2459848.1"/>
    <property type="molecule type" value="Genomic_DNA"/>
</dbReference>
<dbReference type="PANTHER" id="PTHR46796:SF15">
    <property type="entry name" value="BLL1074 PROTEIN"/>
    <property type="match status" value="1"/>
</dbReference>
<dbReference type="Pfam" id="PF12833">
    <property type="entry name" value="HTH_18"/>
    <property type="match status" value="1"/>
</dbReference>
<dbReference type="RefSeq" id="WP_345402970.1">
    <property type="nucleotide sequence ID" value="NZ_BAABHG010000014.1"/>
</dbReference>
<keyword evidence="3" id="KW-0804">Transcription</keyword>
<dbReference type="Gene3D" id="1.10.10.60">
    <property type="entry name" value="Homeodomain-like"/>
    <property type="match status" value="1"/>
</dbReference>
<proteinExistence type="predicted"/>
<keyword evidence="2" id="KW-0238">DNA-binding</keyword>
<sequence length="232" mass="24203">MLTGVYQERPSRVPGAVVWSWTAAPAAGPKQVLPDGCVDILWRAGELLVAGPDTEARTVPASEGGGYAGLRFAPGTGPAVLGVPARELRNRRVPLAAIWPEREVRRLAGQLAEIADVRGGLEAAVLRRPGGLPAPDPVCAGAVAALARGGTIADVARAAGLSERQLHRRFLDAVGYGPKTLSRVLRLHRALELARAGTPLATVAALAGYADQPHLSREVKALAGRPVTELLV</sequence>
<dbReference type="PROSITE" id="PS01124">
    <property type="entry name" value="HTH_ARAC_FAMILY_2"/>
    <property type="match status" value="1"/>
</dbReference>
<evidence type="ECO:0000259" key="4">
    <source>
        <dbReference type="PROSITE" id="PS01124"/>
    </source>
</evidence>
<dbReference type="InterPro" id="IPR050204">
    <property type="entry name" value="AraC_XylS_family_regulators"/>
</dbReference>
<keyword evidence="6" id="KW-1185">Reference proteome</keyword>
<evidence type="ECO:0000313" key="6">
    <source>
        <dbReference type="Proteomes" id="UP001597419"/>
    </source>
</evidence>
<reference evidence="6" key="1">
    <citation type="journal article" date="2019" name="Int. J. Syst. Evol. Microbiol.">
        <title>The Global Catalogue of Microorganisms (GCM) 10K type strain sequencing project: providing services to taxonomists for standard genome sequencing and annotation.</title>
        <authorList>
            <consortium name="The Broad Institute Genomics Platform"/>
            <consortium name="The Broad Institute Genome Sequencing Center for Infectious Disease"/>
            <person name="Wu L."/>
            <person name="Ma J."/>
        </authorList>
    </citation>
    <scope>NUCLEOTIDE SEQUENCE [LARGE SCALE GENOMIC DNA]</scope>
    <source>
        <strain evidence="6">CGMCC 4.7643</strain>
    </source>
</reference>
<evidence type="ECO:0000256" key="1">
    <source>
        <dbReference type="ARBA" id="ARBA00023015"/>
    </source>
</evidence>
<feature type="domain" description="HTH araC/xylS-type" evidence="4">
    <location>
        <begin position="136"/>
        <end position="232"/>
    </location>
</feature>
<protein>
    <submittedName>
        <fullName evidence="5">Helix-turn-helix domain-containing protein</fullName>
    </submittedName>
</protein>